<reference evidence="1 2" key="1">
    <citation type="submission" date="2015-04" db="EMBL/GenBank/DDBJ databases">
        <authorList>
            <consortium name="Pathogen Informatics"/>
        </authorList>
    </citation>
    <scope>NUCLEOTIDE SEQUENCE [LARGE SCALE GENOMIC DNA]</scope>
    <source>
        <strain evidence="1 2">SGS1</strain>
    </source>
</reference>
<dbReference type="Proteomes" id="UP000220158">
    <property type="component" value="Chromosome 11"/>
</dbReference>
<dbReference type="GeneID" id="39736926"/>
<keyword evidence="2" id="KW-1185">Reference proteome</keyword>
<accession>A0A1J1H811</accession>
<name>A0A1J1H811_PLARL</name>
<evidence type="ECO:0000313" key="2">
    <source>
        <dbReference type="Proteomes" id="UP000220158"/>
    </source>
</evidence>
<dbReference type="KEGG" id="prel:PRELSG_1114900"/>
<organism evidence="1 2">
    <name type="scientific">Plasmodium relictum</name>
    <dbReference type="NCBI Taxonomy" id="85471"/>
    <lineage>
        <taxon>Eukaryota</taxon>
        <taxon>Sar</taxon>
        <taxon>Alveolata</taxon>
        <taxon>Apicomplexa</taxon>
        <taxon>Aconoidasida</taxon>
        <taxon>Haemosporida</taxon>
        <taxon>Plasmodiidae</taxon>
        <taxon>Plasmodium</taxon>
        <taxon>Plasmodium (Haemamoeba)</taxon>
    </lineage>
</organism>
<dbReference type="RefSeq" id="XP_028533806.1">
    <property type="nucleotide sequence ID" value="XM_028677414.1"/>
</dbReference>
<dbReference type="AlphaFoldDB" id="A0A1J1H811"/>
<gene>
    <name evidence="1" type="ORF">PRELSG_1114900</name>
</gene>
<sequence length="562" mass="66764">MNNGSNKKCKTLYYIRSKNVYANNEYENKSERKKGHVFIKVSEANGRNFPYRKRKSEKKKNYELIFQSCQQSKLPVCTIRNFKKKKIRNTWEQILLEKVHDATNKINEKVLSLLKICIIKIYNFSSKLKIKNEKIVRDSLKYLNIENEEIQSNYSNIQNPINISRTPKKKLRDNCCRCILRDNSVFNSENLKRGYYEMNNTNIYKENNFMKCKDLHELFNEKTDHTNNILNNCAHLNEKTNKFVSEDEHIGSNLRNIRNFYISVINKNTNTKKVRKISLMEICKNPYFFISQNFFSTLESYLALNHCLLYIKKNQGEMSQIHNNFFSTLINVDDVNFLEENVSTSILRHIIKRLNSLFQIPTNNINSIEFCLYIRSNDKEEAVYFTEQNTYKYSILIFLNARNDNYIEFPKNGLRIMTTMGNCLIYECNKNSFGSNIFKFDISEEKIFFLKLNLKYDINLHRLFINEANTKKYVEEFSKESILTELNRNMLKNQNVLSNNDFINNTFNTYNAVNFYSMNNHHSYIKKHIESINEKLMEININRIKSVTSLKNTNADAYYTNL</sequence>
<evidence type="ECO:0000313" key="1">
    <source>
        <dbReference type="EMBL" id="CRH00803.1"/>
    </source>
</evidence>
<dbReference type="EMBL" id="LN835306">
    <property type="protein sequence ID" value="CRH00803.1"/>
    <property type="molecule type" value="Genomic_DNA"/>
</dbReference>
<proteinExistence type="predicted"/>
<dbReference type="OrthoDB" id="375620at2759"/>
<protein>
    <submittedName>
        <fullName evidence="1">Uncharacterized protein</fullName>
    </submittedName>
</protein>
<dbReference type="VEuPathDB" id="PlasmoDB:PRELSG_1114900"/>